<name>A0AAP2CV13_9RHOB</name>
<protein>
    <submittedName>
        <fullName evidence="1">Uncharacterized protein</fullName>
    </submittedName>
</protein>
<accession>A0AAP2CV13</accession>
<sequence>MKLWIGLVALAGLPQCDAESLIKRAHPDRETIEIYSEAAGDSISYICQPGPDLQDRANEAAVFFDAGYREAVDGYAAAFGFPEDIDGMDDYEAPGMIALMRAQFRMQGAIEDLFDETEAQYACLPILKDEE</sequence>
<gene>
    <name evidence="1" type="ORF">IV417_12460</name>
</gene>
<evidence type="ECO:0000313" key="2">
    <source>
        <dbReference type="Proteomes" id="UP001315686"/>
    </source>
</evidence>
<organism evidence="1 2">
    <name type="scientific">Harenicola maris</name>
    <dbReference type="NCBI Taxonomy" id="2841044"/>
    <lineage>
        <taxon>Bacteria</taxon>
        <taxon>Pseudomonadati</taxon>
        <taxon>Pseudomonadota</taxon>
        <taxon>Alphaproteobacteria</taxon>
        <taxon>Rhodobacterales</taxon>
        <taxon>Paracoccaceae</taxon>
        <taxon>Harenicola</taxon>
    </lineage>
</organism>
<dbReference type="AlphaFoldDB" id="A0AAP2CV13"/>
<dbReference type="RefSeq" id="WP_327794417.1">
    <property type="nucleotide sequence ID" value="NZ_JADQAZ010000002.1"/>
</dbReference>
<proteinExistence type="predicted"/>
<dbReference type="Proteomes" id="UP001315686">
    <property type="component" value="Unassembled WGS sequence"/>
</dbReference>
<comment type="caution">
    <text evidence="1">The sequence shown here is derived from an EMBL/GenBank/DDBJ whole genome shotgun (WGS) entry which is preliminary data.</text>
</comment>
<evidence type="ECO:0000313" key="1">
    <source>
        <dbReference type="EMBL" id="MBT0958203.1"/>
    </source>
</evidence>
<reference evidence="1 2" key="1">
    <citation type="journal article" date="2021" name="Arch. Microbiol.">
        <title>Harenicola maris gen. nov., sp. nov. isolated from the Sea of Japan shallow sediments.</title>
        <authorList>
            <person name="Romanenko L.A."/>
            <person name="Kurilenko V.V."/>
            <person name="Chernysheva N.Y."/>
            <person name="Tekutyeva L.A."/>
            <person name="Velansky P.V."/>
            <person name="Svetashev V.I."/>
            <person name="Isaeva M.P."/>
        </authorList>
    </citation>
    <scope>NUCLEOTIDE SEQUENCE [LARGE SCALE GENOMIC DNA]</scope>
    <source>
        <strain evidence="1 2">KMM 3653</strain>
    </source>
</reference>
<dbReference type="EMBL" id="JADQAZ010000002">
    <property type="protein sequence ID" value="MBT0958203.1"/>
    <property type="molecule type" value="Genomic_DNA"/>
</dbReference>
<keyword evidence="2" id="KW-1185">Reference proteome</keyword>